<organism evidence="13 14">
    <name type="scientific">Candidatus Acidianus copahuensis</name>
    <dbReference type="NCBI Taxonomy" id="1160895"/>
    <lineage>
        <taxon>Archaea</taxon>
        <taxon>Thermoproteota</taxon>
        <taxon>Thermoprotei</taxon>
        <taxon>Sulfolobales</taxon>
        <taxon>Sulfolobaceae</taxon>
        <taxon>Acidianus</taxon>
    </lineage>
</organism>
<dbReference type="GO" id="GO:0006811">
    <property type="term" value="P:monoatomic ion transport"/>
    <property type="evidence" value="ECO:0007669"/>
    <property type="project" value="UniProtKB-KW"/>
</dbReference>
<feature type="transmembrane region" description="Helical" evidence="12">
    <location>
        <begin position="39"/>
        <end position="63"/>
    </location>
</feature>
<evidence type="ECO:0000256" key="5">
    <source>
        <dbReference type="ARBA" id="ARBA00022475"/>
    </source>
</evidence>
<dbReference type="SUPFAM" id="SSF103473">
    <property type="entry name" value="MFS general substrate transporter"/>
    <property type="match status" value="1"/>
</dbReference>
<evidence type="ECO:0000256" key="8">
    <source>
        <dbReference type="ARBA" id="ARBA00023065"/>
    </source>
</evidence>
<keyword evidence="9 12" id="KW-0472">Membrane</keyword>
<evidence type="ECO:0000256" key="2">
    <source>
        <dbReference type="ARBA" id="ARBA00004651"/>
    </source>
</evidence>
<comment type="caution">
    <text evidence="13">The sequence shown here is derived from an EMBL/GenBank/DDBJ whole genome shotgun (WGS) entry which is preliminary data.</text>
</comment>
<evidence type="ECO:0000256" key="7">
    <source>
        <dbReference type="ARBA" id="ARBA00022989"/>
    </source>
</evidence>
<dbReference type="InterPro" id="IPR008509">
    <property type="entry name" value="MOT2/MFSD5"/>
</dbReference>
<gene>
    <name evidence="13" type="ORF">CM19_00830</name>
</gene>
<keyword evidence="4" id="KW-0813">Transport</keyword>
<feature type="transmembrane region" description="Helical" evidence="12">
    <location>
        <begin position="159"/>
        <end position="179"/>
    </location>
</feature>
<dbReference type="EMBL" id="JFZT01000014">
    <property type="protein sequence ID" value="EZQ11546.1"/>
    <property type="molecule type" value="Genomic_DNA"/>
</dbReference>
<dbReference type="InterPro" id="IPR036259">
    <property type="entry name" value="MFS_trans_sf"/>
</dbReference>
<keyword evidence="5" id="KW-1003">Cell membrane</keyword>
<dbReference type="PANTHER" id="PTHR23516:SF1">
    <property type="entry name" value="MOLYBDATE-ANION TRANSPORTER"/>
    <property type="match status" value="1"/>
</dbReference>
<feature type="transmembrane region" description="Helical" evidence="12">
    <location>
        <begin position="75"/>
        <end position="95"/>
    </location>
</feature>
<keyword evidence="6 12" id="KW-0812">Transmembrane</keyword>
<evidence type="ECO:0000256" key="9">
    <source>
        <dbReference type="ARBA" id="ARBA00023136"/>
    </source>
</evidence>
<comment type="function">
    <text evidence="1">Mediates high-affinity intracellular uptake of the rare oligo-element molybdenum.</text>
</comment>
<evidence type="ECO:0000256" key="6">
    <source>
        <dbReference type="ARBA" id="ARBA00022692"/>
    </source>
</evidence>
<keyword evidence="14" id="KW-1185">Reference proteome</keyword>
<evidence type="ECO:0000256" key="4">
    <source>
        <dbReference type="ARBA" id="ARBA00022448"/>
    </source>
</evidence>
<accession>A0A031LUQ4</accession>
<dbReference type="AlphaFoldDB" id="A0A031LUQ4"/>
<proteinExistence type="predicted"/>
<evidence type="ECO:0000256" key="12">
    <source>
        <dbReference type="SAM" id="Phobius"/>
    </source>
</evidence>
<protein>
    <recommendedName>
        <fullName evidence="3">Molybdate-anion transporter</fullName>
    </recommendedName>
    <alternativeName>
        <fullName evidence="10">Major facilitator superfamily domain-containing protein 5</fullName>
    </alternativeName>
    <alternativeName>
        <fullName evidence="11">Molybdate transporter 2 homolog</fullName>
    </alternativeName>
</protein>
<evidence type="ECO:0000256" key="3">
    <source>
        <dbReference type="ARBA" id="ARBA00021242"/>
    </source>
</evidence>
<keyword evidence="8" id="KW-0406">Ion transport</keyword>
<dbReference type="STRING" id="1160895.CM19_00830"/>
<name>A0A031LUQ4_9CREN</name>
<evidence type="ECO:0000256" key="11">
    <source>
        <dbReference type="ARBA" id="ARBA00032555"/>
    </source>
</evidence>
<dbReference type="Gene3D" id="1.20.1250.20">
    <property type="entry name" value="MFS general substrate transporter like domains"/>
    <property type="match status" value="1"/>
</dbReference>
<dbReference type="Proteomes" id="UP000024332">
    <property type="component" value="Unassembled WGS sequence"/>
</dbReference>
<comment type="subcellular location">
    <subcellularLocation>
        <location evidence="2">Cell membrane</location>
        <topology evidence="2">Multi-pass membrane protein</topology>
    </subcellularLocation>
</comment>
<evidence type="ECO:0000256" key="10">
    <source>
        <dbReference type="ARBA" id="ARBA00030646"/>
    </source>
</evidence>
<feature type="transmembrane region" description="Helical" evidence="12">
    <location>
        <begin position="102"/>
        <end position="120"/>
    </location>
</feature>
<dbReference type="GO" id="GO:0015098">
    <property type="term" value="F:molybdate ion transmembrane transporter activity"/>
    <property type="evidence" value="ECO:0007669"/>
    <property type="project" value="InterPro"/>
</dbReference>
<feature type="transmembrane region" description="Helical" evidence="12">
    <location>
        <begin position="191"/>
        <end position="212"/>
    </location>
</feature>
<evidence type="ECO:0000313" key="13">
    <source>
        <dbReference type="EMBL" id="EZQ11546.1"/>
    </source>
</evidence>
<evidence type="ECO:0000313" key="14">
    <source>
        <dbReference type="Proteomes" id="UP000024332"/>
    </source>
</evidence>
<feature type="transmembrane region" description="Helical" evidence="12">
    <location>
        <begin position="126"/>
        <end position="147"/>
    </location>
</feature>
<dbReference type="GO" id="GO:0005886">
    <property type="term" value="C:plasma membrane"/>
    <property type="evidence" value="ECO:0007669"/>
    <property type="project" value="UniProtKB-SubCell"/>
</dbReference>
<reference evidence="13 14" key="1">
    <citation type="submission" date="2014-03" db="EMBL/GenBank/DDBJ databases">
        <title>Draft genome sequence of the novel thermoacidophilic archaea Acidianus copahuensis ALE1 strain, isolated from Copahue volcanic area in Neuquen Argentina.</title>
        <authorList>
            <person name="Urbieta M.S."/>
            <person name="Rascovan N."/>
            <person name="Castro C."/>
            <person name="Revale S."/>
            <person name="Giaveno M.A."/>
            <person name="Vazquez M.P."/>
            <person name="Donati E.R."/>
        </authorList>
    </citation>
    <scope>NUCLEOTIDE SEQUENCE [LARGE SCALE GENOMIC DNA]</scope>
    <source>
        <strain evidence="13 14">ALE1</strain>
    </source>
</reference>
<dbReference type="PANTHER" id="PTHR23516">
    <property type="entry name" value="SAM (S-ADENOSYL METHIONINE) TRANSPORTER"/>
    <property type="match status" value="1"/>
</dbReference>
<sequence>MVIGVILSFLPGFYENYGSERLSQSLYYGLFLLKKDQRILFYTLGYLLIFSIFNFFIFVWPIILVKKGLPNDFLGYVYILLIASLLLGSALSRLVTKNHSSIMLASLAVITTSFLIVALFNTLYIIVLSMIFFELSWGVLTPSLTYWRNLLIPSEIRATLLSIVLGISTIGSSIIVASLSKLSSIVSLNFVYTLVIPFLGLLSIILFTVMLVSRENLS</sequence>
<evidence type="ECO:0000256" key="1">
    <source>
        <dbReference type="ARBA" id="ARBA00003019"/>
    </source>
</evidence>
<keyword evidence="7 12" id="KW-1133">Transmembrane helix</keyword>